<evidence type="ECO:0000256" key="1">
    <source>
        <dbReference type="ARBA" id="ARBA00022729"/>
    </source>
</evidence>
<proteinExistence type="predicted"/>
<gene>
    <name evidence="4" type="ORF">SAMN04488057_104132</name>
</gene>
<dbReference type="Proteomes" id="UP000184513">
    <property type="component" value="Unassembled WGS sequence"/>
</dbReference>
<sequence length="150" mass="17552">MQKLLGIVLLALLLPFNLVAQEERINWYSFEEVIDKAAEQPKMILVDVYTDWCGWCKKMDKETFTDQNVIDYVNQNFYAVKLNAEDAKSKFEFRGKEYTEEEMARAMRVRSFPNFVIMDAAMENITQLPGYREAEPFVEALAALLENFKQ</sequence>
<keyword evidence="5" id="KW-1185">Reference proteome</keyword>
<dbReference type="InterPro" id="IPR017937">
    <property type="entry name" value="Thioredoxin_CS"/>
</dbReference>
<dbReference type="InterPro" id="IPR012336">
    <property type="entry name" value="Thioredoxin-like_fold"/>
</dbReference>
<evidence type="ECO:0000259" key="3">
    <source>
        <dbReference type="PROSITE" id="PS51352"/>
    </source>
</evidence>
<dbReference type="InterPro" id="IPR036249">
    <property type="entry name" value="Thioredoxin-like_sf"/>
</dbReference>
<dbReference type="InterPro" id="IPR013766">
    <property type="entry name" value="Thioredoxin_domain"/>
</dbReference>
<name>A0A1M7M6P5_9BACT</name>
<dbReference type="PANTHER" id="PTHR15337:SF11">
    <property type="entry name" value="THIOREDOXIN DOMAIN-CONTAINING PROTEIN"/>
    <property type="match status" value="1"/>
</dbReference>
<feature type="domain" description="Thioredoxin" evidence="3">
    <location>
        <begin position="7"/>
        <end position="146"/>
    </location>
</feature>
<dbReference type="OrthoDB" id="9811036at2"/>
<dbReference type="PANTHER" id="PTHR15337">
    <property type="entry name" value="ANTERIOR GRADIENT PROTEIN-RELATED"/>
    <property type="match status" value="1"/>
</dbReference>
<dbReference type="PROSITE" id="PS51352">
    <property type="entry name" value="THIOREDOXIN_2"/>
    <property type="match status" value="1"/>
</dbReference>
<dbReference type="STRING" id="388280.SAMN04488057_104132"/>
<dbReference type="PROSITE" id="PS00194">
    <property type="entry name" value="THIOREDOXIN_1"/>
    <property type="match status" value="1"/>
</dbReference>
<dbReference type="Gene3D" id="3.40.30.10">
    <property type="entry name" value="Glutaredoxin"/>
    <property type="match status" value="1"/>
</dbReference>
<dbReference type="AlphaFoldDB" id="A0A1M7M6P5"/>
<keyword evidence="1" id="KW-0732">Signal</keyword>
<organism evidence="4 5">
    <name type="scientific">Cyclobacterium lianum</name>
    <dbReference type="NCBI Taxonomy" id="388280"/>
    <lineage>
        <taxon>Bacteria</taxon>
        <taxon>Pseudomonadati</taxon>
        <taxon>Bacteroidota</taxon>
        <taxon>Cytophagia</taxon>
        <taxon>Cytophagales</taxon>
        <taxon>Cyclobacteriaceae</taxon>
        <taxon>Cyclobacterium</taxon>
    </lineage>
</organism>
<dbReference type="Pfam" id="PF13098">
    <property type="entry name" value="Thioredoxin_2"/>
    <property type="match status" value="1"/>
</dbReference>
<dbReference type="EMBL" id="FRCY01000004">
    <property type="protein sequence ID" value="SHM86387.1"/>
    <property type="molecule type" value="Genomic_DNA"/>
</dbReference>
<evidence type="ECO:0000256" key="2">
    <source>
        <dbReference type="ARBA" id="ARBA00023284"/>
    </source>
</evidence>
<dbReference type="InterPro" id="IPR051099">
    <property type="entry name" value="AGR/TXD"/>
</dbReference>
<reference evidence="4 5" key="1">
    <citation type="submission" date="2016-11" db="EMBL/GenBank/DDBJ databases">
        <authorList>
            <person name="Jaros S."/>
            <person name="Januszkiewicz K."/>
            <person name="Wedrychowicz H."/>
        </authorList>
    </citation>
    <scope>NUCLEOTIDE SEQUENCE [LARGE SCALE GENOMIC DNA]</scope>
    <source>
        <strain evidence="4 5">CGMCC 1.6102</strain>
    </source>
</reference>
<protein>
    <submittedName>
        <fullName evidence="4">Thioredoxin-related protein</fullName>
    </submittedName>
</protein>
<evidence type="ECO:0000313" key="4">
    <source>
        <dbReference type="EMBL" id="SHM86387.1"/>
    </source>
</evidence>
<accession>A0A1M7M6P5</accession>
<evidence type="ECO:0000313" key="5">
    <source>
        <dbReference type="Proteomes" id="UP000184513"/>
    </source>
</evidence>
<dbReference type="RefSeq" id="WP_073093946.1">
    <property type="nucleotide sequence ID" value="NZ_FRCY01000004.1"/>
</dbReference>
<dbReference type="SUPFAM" id="SSF52833">
    <property type="entry name" value="Thioredoxin-like"/>
    <property type="match status" value="1"/>
</dbReference>
<keyword evidence="2" id="KW-0676">Redox-active center</keyword>